<organism evidence="2 3">
    <name type="scientific">Tieghemostelium lacteum</name>
    <name type="common">Slime mold</name>
    <name type="synonym">Dictyostelium lacteum</name>
    <dbReference type="NCBI Taxonomy" id="361077"/>
    <lineage>
        <taxon>Eukaryota</taxon>
        <taxon>Amoebozoa</taxon>
        <taxon>Evosea</taxon>
        <taxon>Eumycetozoa</taxon>
        <taxon>Dictyostelia</taxon>
        <taxon>Dictyosteliales</taxon>
        <taxon>Raperosteliaceae</taxon>
        <taxon>Tieghemostelium</taxon>
    </lineage>
</organism>
<evidence type="ECO:0000313" key="3">
    <source>
        <dbReference type="Proteomes" id="UP000076078"/>
    </source>
</evidence>
<keyword evidence="1" id="KW-0472">Membrane</keyword>
<dbReference type="Proteomes" id="UP000076078">
    <property type="component" value="Unassembled WGS sequence"/>
</dbReference>
<evidence type="ECO:0000313" key="2">
    <source>
        <dbReference type="EMBL" id="KYQ93213.1"/>
    </source>
</evidence>
<keyword evidence="3" id="KW-1185">Reference proteome</keyword>
<keyword evidence="1" id="KW-1133">Transmembrane helix</keyword>
<accession>A0A151ZGW9</accession>
<protein>
    <submittedName>
        <fullName evidence="2">Uncharacterized protein</fullName>
    </submittedName>
</protein>
<dbReference type="InParanoid" id="A0A151ZGW9"/>
<dbReference type="OMA" id="ITWRETK"/>
<dbReference type="AlphaFoldDB" id="A0A151ZGW9"/>
<evidence type="ECO:0000256" key="1">
    <source>
        <dbReference type="SAM" id="Phobius"/>
    </source>
</evidence>
<reference evidence="2 3" key="1">
    <citation type="submission" date="2015-12" db="EMBL/GenBank/DDBJ databases">
        <title>Dictyostelia acquired genes for synthesis and detection of signals that induce cell-type specialization by lateral gene transfer from prokaryotes.</title>
        <authorList>
            <person name="Gloeckner G."/>
            <person name="Schaap P."/>
        </authorList>
    </citation>
    <scope>NUCLEOTIDE SEQUENCE [LARGE SCALE GENOMIC DNA]</scope>
    <source>
        <strain evidence="2 3">TK</strain>
    </source>
</reference>
<keyword evidence="1" id="KW-0812">Transmembrane</keyword>
<sequence>MTKVGGKFIDDFKSWRNKQITAPTDSSKLTVEEYLKLTTYDSNKVDIVKEKSDAMFIDIVNYHQSDLAIKAMGISKPSLSAEILALAAESKVKEFYAKYGQLWLLKALQSSTETTTYKYKINIEQVNSDMNAITRNTMFTKQTMMLNFLALKEKAPQFLPFLYISNTLISKVKAHLLKQENLEQWVKDAAAHHVANKDVNTEYDQYRFNELKTKLDLLDPTFDLSNSVLGLYHCTLFAFVSNSNPKDTPLIRKIYEENILRELNKIEKNPNNEFRTLLGEMKAAYGGTLIKLTHKLSSSFFTFMNQNIQNTINPNHVMTLESILVMKEDSANALKLPSNQTFYKFGNALLVSCQLAALAYGFLNYNKLNGFQKGLLYTGTALTVVDISRAIAGKTIFTYMGNVVRDVLYYRGGTALAKGVAKALTIIPKFIGKSILAICNKLVPVLLIISIGISIWDAVVAAKEQNWGIFAVSIAEVVAAAGVGLCIIFATTAWAGPVSLILGGVLIALALIKVIWGFLSTLFEGDPRLDFINSCEGKYRNSQFIDFYFSYAEINGPIDTEEEKQKFITVYNWALGKHS</sequence>
<comment type="caution">
    <text evidence="2">The sequence shown here is derived from an EMBL/GenBank/DDBJ whole genome shotgun (WGS) entry which is preliminary data.</text>
</comment>
<dbReference type="EMBL" id="LODT01000028">
    <property type="protein sequence ID" value="KYQ93213.1"/>
    <property type="molecule type" value="Genomic_DNA"/>
</dbReference>
<name>A0A151ZGW9_TIELA</name>
<dbReference type="OrthoDB" id="22350at2759"/>
<proteinExistence type="predicted"/>
<gene>
    <name evidence="2" type="ORF">DLAC_05851</name>
</gene>
<feature type="transmembrane region" description="Helical" evidence="1">
    <location>
        <begin position="500"/>
        <end position="519"/>
    </location>
</feature>
<feature type="transmembrane region" description="Helical" evidence="1">
    <location>
        <begin position="442"/>
        <end position="462"/>
    </location>
</feature>
<feature type="transmembrane region" description="Helical" evidence="1">
    <location>
        <begin position="469"/>
        <end position="494"/>
    </location>
</feature>